<dbReference type="Gene3D" id="1.20.5.500">
    <property type="entry name" value="Single helix bin"/>
    <property type="match status" value="1"/>
</dbReference>
<evidence type="ECO:0000259" key="8">
    <source>
        <dbReference type="PROSITE" id="PS51842"/>
    </source>
</evidence>
<feature type="region of interest" description="Disordered" evidence="6">
    <location>
        <begin position="389"/>
        <end position="430"/>
    </location>
</feature>
<dbReference type="SUPFAM" id="SSF64593">
    <property type="entry name" value="Intermediate filament protein, coiled coil region"/>
    <property type="match status" value="2"/>
</dbReference>
<dbReference type="InterPro" id="IPR001322">
    <property type="entry name" value="Lamin_tail_dom"/>
</dbReference>
<dbReference type="InterPro" id="IPR039008">
    <property type="entry name" value="IF_rod_dom"/>
</dbReference>
<dbReference type="VEuPathDB" id="VectorBase:CSON005338"/>
<dbReference type="GO" id="GO:0090435">
    <property type="term" value="P:protein localization to nuclear envelope"/>
    <property type="evidence" value="ECO:0007669"/>
    <property type="project" value="TreeGrafter"/>
</dbReference>
<feature type="domain" description="IF rod" evidence="8">
    <location>
        <begin position="37"/>
        <end position="386"/>
    </location>
</feature>
<dbReference type="GO" id="GO:0007112">
    <property type="term" value="P:male meiosis cytokinesis"/>
    <property type="evidence" value="ECO:0007669"/>
    <property type="project" value="UniProtKB-ARBA"/>
</dbReference>
<dbReference type="Pfam" id="PF00932">
    <property type="entry name" value="LTD"/>
    <property type="match status" value="1"/>
</dbReference>
<evidence type="ECO:0000256" key="5">
    <source>
        <dbReference type="SAM" id="Coils"/>
    </source>
</evidence>
<dbReference type="InterPro" id="IPR036415">
    <property type="entry name" value="Lamin_tail_dom_sf"/>
</dbReference>
<reference evidence="9" key="1">
    <citation type="submission" date="2018-04" db="EMBL/GenBank/DDBJ databases">
        <authorList>
            <person name="Go L.Y."/>
            <person name="Mitchell J.A."/>
        </authorList>
    </citation>
    <scope>NUCLEOTIDE SEQUENCE</scope>
    <source>
        <tissue evidence="9">Whole organism</tissue>
    </source>
</reference>
<accession>A0A336LYN6</accession>
<evidence type="ECO:0000256" key="6">
    <source>
        <dbReference type="SAM" id="MobiDB-lite"/>
    </source>
</evidence>
<dbReference type="GO" id="GO:0006998">
    <property type="term" value="P:nuclear envelope organization"/>
    <property type="evidence" value="ECO:0007669"/>
    <property type="project" value="TreeGrafter"/>
</dbReference>
<feature type="compositionally biased region" description="Low complexity" evidence="6">
    <location>
        <begin position="8"/>
        <end position="30"/>
    </location>
</feature>
<feature type="coiled-coil region" evidence="5">
    <location>
        <begin position="244"/>
        <end position="271"/>
    </location>
</feature>
<keyword evidence="2 5" id="KW-0175">Coiled coil</keyword>
<dbReference type="PROSITE" id="PS51841">
    <property type="entry name" value="LTD"/>
    <property type="match status" value="1"/>
</dbReference>
<comment type="subcellular location">
    <subcellularLocation>
        <location evidence="4">Nucleus lamina</location>
    </subcellularLocation>
</comment>
<dbReference type="Gene3D" id="2.60.40.1260">
    <property type="entry name" value="Lamin Tail domain"/>
    <property type="match status" value="1"/>
</dbReference>
<dbReference type="GO" id="GO:0005638">
    <property type="term" value="C:lamin filament"/>
    <property type="evidence" value="ECO:0007669"/>
    <property type="project" value="UniProtKB-ARBA"/>
</dbReference>
<protein>
    <submittedName>
        <fullName evidence="10">CSON005338 protein</fullName>
    </submittedName>
</protein>
<keyword evidence="1" id="KW-0403">Intermediate filament</keyword>
<feature type="domain" description="LTD" evidence="7">
    <location>
        <begin position="438"/>
        <end position="555"/>
    </location>
</feature>
<dbReference type="GO" id="GO:0051664">
    <property type="term" value="P:nuclear pore localization"/>
    <property type="evidence" value="ECO:0007669"/>
    <property type="project" value="TreeGrafter"/>
</dbReference>
<evidence type="ECO:0000256" key="3">
    <source>
        <dbReference type="ARBA" id="ARBA00023242"/>
    </source>
</evidence>
<dbReference type="FunFam" id="1.20.5.170:FF:000058">
    <property type="entry name" value="Intermediate filament protein B"/>
    <property type="match status" value="1"/>
</dbReference>
<sequence>MATKSKRSGASTPAPSTSTPVTGPSPLSPTRHSRLVEKVELQNLNDRLAVYIDRVRHLEQENARLSVQVQTTQETVTREVTNIKAMYEHELSDARKLLDETAREKAKLEIDTKRLWEENDELKKRLDKKTKEFVTADNNARMYEQRSMELSGKYNTACSERKKAQDDCKELEKENDKLKKQIADLRKALEQETLARVDLENNIQSLREELTFKDQVFEQELSETRTRRQVEISEIDGQLSQQYEAKLQQSLQELRDQYEGQMRANRNEIENLYEGKLKALQSLVANNSKNASTTAEELRITRSRVDSLNARIGELESQNLALQNRLEDERRLHANEKASLEAELARWREEMAAQLQEYQDLMDIKVSLDLEIAAYDKLLKGEESRLNITPSAGNQSQSFSQSLTRVRATPVGSRLTPTRSGAKRKRTVLDESEERSISDWSVTASAKGDVEISDADSEGKYVKLHNKGQKEVNIGGWQVIRRAGDQETNFKFHRSVKIDAGATVTVWSADTQGVTHEPPATILMNGKKWVVGDNIITTLFNGDGEEVAASERVKRIISTHASRHRELGGFDEELYHQQVRYRSSLIDNGGDPQRAEKCRIM</sequence>
<dbReference type="EMBL" id="UFQS01000212">
    <property type="protein sequence ID" value="SSX01393.1"/>
    <property type="molecule type" value="Genomic_DNA"/>
</dbReference>
<gene>
    <name evidence="10" type="primary">CSON005338</name>
</gene>
<name>A0A336LYN6_CULSO</name>
<dbReference type="OMA" id="IGQWAIK"/>
<feature type="coiled-coil region" evidence="5">
    <location>
        <begin position="298"/>
        <end position="364"/>
    </location>
</feature>
<dbReference type="PANTHER" id="PTHR45721">
    <property type="entry name" value="LAMIN DM0-RELATED"/>
    <property type="match status" value="1"/>
</dbReference>
<evidence type="ECO:0000313" key="10">
    <source>
        <dbReference type="EMBL" id="SSX21773.1"/>
    </source>
</evidence>
<feature type="coiled-coil region" evidence="5">
    <location>
        <begin position="41"/>
        <end position="216"/>
    </location>
</feature>
<dbReference type="AlphaFoldDB" id="A0A336LYN6"/>
<evidence type="ECO:0000256" key="2">
    <source>
        <dbReference type="ARBA" id="ARBA00023054"/>
    </source>
</evidence>
<keyword evidence="3" id="KW-0539">Nucleus</keyword>
<evidence type="ECO:0000259" key="7">
    <source>
        <dbReference type="PROSITE" id="PS51841"/>
    </source>
</evidence>
<proteinExistence type="predicted"/>
<dbReference type="GO" id="GO:0031507">
    <property type="term" value="P:heterochromatin formation"/>
    <property type="evidence" value="ECO:0007669"/>
    <property type="project" value="UniProtKB-ARBA"/>
</dbReference>
<dbReference type="GO" id="GO:0030833">
    <property type="term" value="P:regulation of actin filament polymerization"/>
    <property type="evidence" value="ECO:0007669"/>
    <property type="project" value="UniProtKB-ARBA"/>
</dbReference>
<reference evidence="10" key="2">
    <citation type="submission" date="2018-07" db="EMBL/GenBank/DDBJ databases">
        <authorList>
            <person name="Quirk P.G."/>
            <person name="Krulwich T.A."/>
        </authorList>
    </citation>
    <scope>NUCLEOTIDE SEQUENCE</scope>
</reference>
<evidence type="ECO:0000256" key="1">
    <source>
        <dbReference type="ARBA" id="ARBA00022754"/>
    </source>
</evidence>
<dbReference type="GO" id="GO:0005200">
    <property type="term" value="F:structural constituent of cytoskeleton"/>
    <property type="evidence" value="ECO:0007669"/>
    <property type="project" value="TreeGrafter"/>
</dbReference>
<organism evidence="10">
    <name type="scientific">Culicoides sonorensis</name>
    <name type="common">Biting midge</name>
    <dbReference type="NCBI Taxonomy" id="179676"/>
    <lineage>
        <taxon>Eukaryota</taxon>
        <taxon>Metazoa</taxon>
        <taxon>Ecdysozoa</taxon>
        <taxon>Arthropoda</taxon>
        <taxon>Hexapoda</taxon>
        <taxon>Insecta</taxon>
        <taxon>Pterygota</taxon>
        <taxon>Neoptera</taxon>
        <taxon>Endopterygota</taxon>
        <taxon>Diptera</taxon>
        <taxon>Nematocera</taxon>
        <taxon>Chironomoidea</taxon>
        <taxon>Ceratopogonidae</taxon>
        <taxon>Ceratopogoninae</taxon>
        <taxon>Culicoides</taxon>
        <taxon>Monoculicoides</taxon>
    </lineage>
</organism>
<dbReference type="Pfam" id="PF00038">
    <property type="entry name" value="Filament"/>
    <property type="match status" value="1"/>
</dbReference>
<feature type="region of interest" description="Disordered" evidence="6">
    <location>
        <begin position="1"/>
        <end position="30"/>
    </location>
</feature>
<dbReference type="Gene3D" id="1.20.5.170">
    <property type="match status" value="1"/>
</dbReference>
<dbReference type="Gene3D" id="1.20.5.1160">
    <property type="entry name" value="Vasodilator-stimulated phosphoprotein"/>
    <property type="match status" value="1"/>
</dbReference>
<feature type="compositionally biased region" description="Polar residues" evidence="6">
    <location>
        <begin position="389"/>
        <end position="404"/>
    </location>
</feature>
<dbReference type="SUPFAM" id="SSF74853">
    <property type="entry name" value="Lamin A/C globular tail domain"/>
    <property type="match status" value="1"/>
</dbReference>
<evidence type="ECO:0000256" key="4">
    <source>
        <dbReference type="ARBA" id="ARBA00024186"/>
    </source>
</evidence>
<dbReference type="GO" id="GO:0007097">
    <property type="term" value="P:nuclear migration"/>
    <property type="evidence" value="ECO:0007669"/>
    <property type="project" value="TreeGrafter"/>
</dbReference>
<evidence type="ECO:0000313" key="9">
    <source>
        <dbReference type="EMBL" id="SSX01393.1"/>
    </source>
</evidence>
<dbReference type="SMART" id="SM01391">
    <property type="entry name" value="Filament"/>
    <property type="match status" value="1"/>
</dbReference>
<dbReference type="EMBL" id="UFQT01000212">
    <property type="protein sequence ID" value="SSX21773.1"/>
    <property type="molecule type" value="Genomic_DNA"/>
</dbReference>
<dbReference type="PROSITE" id="PS51842">
    <property type="entry name" value="IF_ROD_2"/>
    <property type="match status" value="1"/>
</dbReference>
<dbReference type="PANTHER" id="PTHR45721:SF11">
    <property type="entry name" value="LAMIN DM0-RELATED"/>
    <property type="match status" value="1"/>
</dbReference>